<dbReference type="InterPro" id="IPR008189">
    <property type="entry name" value="rRNA_ssu_MeTfrase_I"/>
</dbReference>
<dbReference type="RefSeq" id="WP_071059126.1">
    <property type="nucleotide sequence ID" value="NZ_MAXA01000001.1"/>
</dbReference>
<reference evidence="9" key="1">
    <citation type="submission" date="2016-07" db="EMBL/GenBank/DDBJ databases">
        <title>Frankia sp. NRRL B-16219 Genome sequencing.</title>
        <authorList>
            <person name="Ghodhbane-Gtari F."/>
            <person name="Swanson E."/>
            <person name="Gueddou A."/>
            <person name="Louati M."/>
            <person name="Nouioui I."/>
            <person name="Hezbri K."/>
            <person name="Abebe-Akele F."/>
            <person name="Simpson S."/>
            <person name="Morris K."/>
            <person name="Thomas K."/>
            <person name="Gtari M."/>
            <person name="Tisa L.S."/>
        </authorList>
    </citation>
    <scope>NUCLEOTIDE SEQUENCE [LARGE SCALE GENOMIC DNA]</scope>
    <source>
        <strain evidence="9">NRRL B-16219</strain>
    </source>
</reference>
<dbReference type="PIRSF" id="PIRSF005917">
    <property type="entry name" value="MTase_YraL"/>
    <property type="match status" value="1"/>
</dbReference>
<dbReference type="GO" id="GO:0005737">
    <property type="term" value="C:cytoplasm"/>
    <property type="evidence" value="ECO:0007669"/>
    <property type="project" value="UniProtKB-SubCell"/>
</dbReference>
<dbReference type="HAMAP" id="MF_01877">
    <property type="entry name" value="16SrRNA_methyltr_I"/>
    <property type="match status" value="1"/>
</dbReference>
<dbReference type="InterPro" id="IPR000878">
    <property type="entry name" value="4pyrrol_Mease"/>
</dbReference>
<name>A0A1S1RIV0_9ACTN</name>
<sequence length="333" mass="33973">MSGTLVLCGAPIGDVRDASPRLGEVLATADVIAAEDTRRVRRLAHALGITITGRVVSCYDAVEGARAEMLTEQLLAGRTVALVTDAGMPAVSDPGYRVVAAAAAAGVAITVVPGPSGVTAALAVSGLPSDRWTFEGFLPRKAGERRSRLRGLAAESRTMVFLESPHRLGASLRDLAEAFGGPRRATLCRELTKTWEEIVRTDLAGLVDWAGDGRTVRGEFTLVIAGDASAGTARPAREAGASAPVGALWAETGPHKAGAAAAAGPGAGPAAPTQAGPEVLAAAVARLTAGGMPARDARKAVAAEYSLSPREVYAAVIAARDLERTETPGTDEG</sequence>
<keyword evidence="9" id="KW-1185">Reference proteome</keyword>
<dbReference type="SUPFAM" id="SSF53790">
    <property type="entry name" value="Tetrapyrrole methylase"/>
    <property type="match status" value="1"/>
</dbReference>
<dbReference type="InterPro" id="IPR014776">
    <property type="entry name" value="4pyrrole_Mease_sub2"/>
</dbReference>
<comment type="subcellular location">
    <subcellularLocation>
        <location evidence="6">Cytoplasm</location>
    </subcellularLocation>
</comment>
<gene>
    <name evidence="6" type="primary">rsmI</name>
    <name evidence="8" type="ORF">BBK14_00165</name>
</gene>
<protein>
    <recommendedName>
        <fullName evidence="6">Ribosomal RNA small subunit methyltransferase I</fullName>
        <ecNumber evidence="6">2.1.1.198</ecNumber>
    </recommendedName>
    <alternativeName>
        <fullName evidence="6">16S rRNA 2'-O-ribose C1402 methyltransferase</fullName>
    </alternativeName>
    <alternativeName>
        <fullName evidence="6">rRNA (cytidine-2'-O-)-methyltransferase RsmI</fullName>
    </alternativeName>
</protein>
<comment type="function">
    <text evidence="6">Catalyzes the 2'-O-methylation of the ribose of cytidine 1402 (C1402) in 16S rRNA.</text>
</comment>
<dbReference type="FunFam" id="3.40.1010.10:FF:000007">
    <property type="entry name" value="Ribosomal RNA small subunit methyltransferase I"/>
    <property type="match status" value="1"/>
</dbReference>
<keyword evidence="4 6" id="KW-0808">Transferase</keyword>
<proteinExistence type="inferred from homology"/>
<accession>A0A1S1RIV0</accession>
<dbReference type="InterPro" id="IPR014777">
    <property type="entry name" value="4pyrrole_Mease_sub1"/>
</dbReference>
<keyword evidence="5 6" id="KW-0949">S-adenosyl-L-methionine</keyword>
<evidence type="ECO:0000256" key="6">
    <source>
        <dbReference type="HAMAP-Rule" id="MF_01877"/>
    </source>
</evidence>
<evidence type="ECO:0000259" key="7">
    <source>
        <dbReference type="Pfam" id="PF00590"/>
    </source>
</evidence>
<dbReference type="CDD" id="cd11648">
    <property type="entry name" value="RsmI"/>
    <property type="match status" value="1"/>
</dbReference>
<dbReference type="Gene3D" id="3.30.950.10">
    <property type="entry name" value="Methyltransferase, Cobalt-precorrin-4 Transmethylase, Domain 2"/>
    <property type="match status" value="1"/>
</dbReference>
<evidence type="ECO:0000313" key="8">
    <source>
        <dbReference type="EMBL" id="OHV46738.1"/>
    </source>
</evidence>
<dbReference type="AlphaFoldDB" id="A0A1S1RIV0"/>
<comment type="similarity">
    <text evidence="6">Belongs to the methyltransferase superfamily. RsmI family.</text>
</comment>
<organism evidence="8 9">
    <name type="scientific">Parafrankia soli</name>
    <dbReference type="NCBI Taxonomy" id="2599596"/>
    <lineage>
        <taxon>Bacteria</taxon>
        <taxon>Bacillati</taxon>
        <taxon>Actinomycetota</taxon>
        <taxon>Actinomycetes</taxon>
        <taxon>Frankiales</taxon>
        <taxon>Frankiaceae</taxon>
        <taxon>Parafrankia</taxon>
    </lineage>
</organism>
<comment type="catalytic activity">
    <reaction evidence="6">
        <text>cytidine(1402) in 16S rRNA + S-adenosyl-L-methionine = 2'-O-methylcytidine(1402) in 16S rRNA + S-adenosyl-L-homocysteine + H(+)</text>
        <dbReference type="Rhea" id="RHEA:42924"/>
        <dbReference type="Rhea" id="RHEA-COMP:10285"/>
        <dbReference type="Rhea" id="RHEA-COMP:10286"/>
        <dbReference type="ChEBI" id="CHEBI:15378"/>
        <dbReference type="ChEBI" id="CHEBI:57856"/>
        <dbReference type="ChEBI" id="CHEBI:59789"/>
        <dbReference type="ChEBI" id="CHEBI:74495"/>
        <dbReference type="ChEBI" id="CHEBI:82748"/>
        <dbReference type="EC" id="2.1.1.198"/>
    </reaction>
</comment>
<evidence type="ECO:0000256" key="1">
    <source>
        <dbReference type="ARBA" id="ARBA00022490"/>
    </source>
</evidence>
<dbReference type="EC" id="2.1.1.198" evidence="6"/>
<dbReference type="EMBL" id="MAXA01000001">
    <property type="protein sequence ID" value="OHV46738.1"/>
    <property type="molecule type" value="Genomic_DNA"/>
</dbReference>
<comment type="caution">
    <text evidence="8">The sequence shown here is derived from an EMBL/GenBank/DDBJ whole genome shotgun (WGS) entry which is preliminary data.</text>
</comment>
<dbReference type="PANTHER" id="PTHR46111">
    <property type="entry name" value="RIBOSOMAL RNA SMALL SUBUNIT METHYLTRANSFERASE I"/>
    <property type="match status" value="1"/>
</dbReference>
<keyword evidence="2 6" id="KW-0698">rRNA processing</keyword>
<dbReference type="Pfam" id="PF00590">
    <property type="entry name" value="TP_methylase"/>
    <property type="match status" value="1"/>
</dbReference>
<evidence type="ECO:0000313" key="9">
    <source>
        <dbReference type="Proteomes" id="UP000179769"/>
    </source>
</evidence>
<dbReference type="InterPro" id="IPR035996">
    <property type="entry name" value="4pyrrol_Methylase_sf"/>
</dbReference>
<dbReference type="Proteomes" id="UP000179769">
    <property type="component" value="Unassembled WGS sequence"/>
</dbReference>
<dbReference type="FunFam" id="3.30.950.10:FF:000002">
    <property type="entry name" value="Ribosomal RNA small subunit methyltransferase I"/>
    <property type="match status" value="1"/>
</dbReference>
<evidence type="ECO:0000256" key="5">
    <source>
        <dbReference type="ARBA" id="ARBA00022691"/>
    </source>
</evidence>
<dbReference type="NCBIfam" id="TIGR00096">
    <property type="entry name" value="16S rRNA (cytidine(1402)-2'-O)-methyltransferase"/>
    <property type="match status" value="1"/>
</dbReference>
<keyword evidence="3 6" id="KW-0489">Methyltransferase</keyword>
<dbReference type="GO" id="GO:0070677">
    <property type="term" value="F:rRNA (cytosine-2'-O-)-methyltransferase activity"/>
    <property type="evidence" value="ECO:0007669"/>
    <property type="project" value="UniProtKB-UniRule"/>
</dbReference>
<dbReference type="OrthoDB" id="9809084at2"/>
<evidence type="ECO:0000256" key="3">
    <source>
        <dbReference type="ARBA" id="ARBA00022603"/>
    </source>
</evidence>
<dbReference type="PANTHER" id="PTHR46111:SF1">
    <property type="entry name" value="RIBOSOMAL RNA SMALL SUBUNIT METHYLTRANSFERASE I"/>
    <property type="match status" value="1"/>
</dbReference>
<keyword evidence="1 6" id="KW-0963">Cytoplasm</keyword>
<dbReference type="Gene3D" id="3.40.1010.10">
    <property type="entry name" value="Cobalt-precorrin-4 Transmethylase, Domain 1"/>
    <property type="match status" value="1"/>
</dbReference>
<evidence type="ECO:0000256" key="2">
    <source>
        <dbReference type="ARBA" id="ARBA00022552"/>
    </source>
</evidence>
<feature type="domain" description="Tetrapyrrole methylase" evidence="7">
    <location>
        <begin position="4"/>
        <end position="205"/>
    </location>
</feature>
<evidence type="ECO:0000256" key="4">
    <source>
        <dbReference type="ARBA" id="ARBA00022679"/>
    </source>
</evidence>